<reference evidence="4" key="1">
    <citation type="journal article" date="2017" name="Nat. Commun.">
        <title>The asparagus genome sheds light on the origin and evolution of a young Y chromosome.</title>
        <authorList>
            <person name="Harkess A."/>
            <person name="Zhou J."/>
            <person name="Xu C."/>
            <person name="Bowers J.E."/>
            <person name="Van der Hulst R."/>
            <person name="Ayyampalayam S."/>
            <person name="Mercati F."/>
            <person name="Riccardi P."/>
            <person name="McKain M.R."/>
            <person name="Kakrana A."/>
            <person name="Tang H."/>
            <person name="Ray J."/>
            <person name="Groenendijk J."/>
            <person name="Arikit S."/>
            <person name="Mathioni S.M."/>
            <person name="Nakano M."/>
            <person name="Shan H."/>
            <person name="Telgmann-Rauber A."/>
            <person name="Kanno A."/>
            <person name="Yue Z."/>
            <person name="Chen H."/>
            <person name="Li W."/>
            <person name="Chen Y."/>
            <person name="Xu X."/>
            <person name="Zhang Y."/>
            <person name="Luo S."/>
            <person name="Chen H."/>
            <person name="Gao J."/>
            <person name="Mao Z."/>
            <person name="Pires J.C."/>
            <person name="Luo M."/>
            <person name="Kudrna D."/>
            <person name="Wing R.A."/>
            <person name="Meyers B.C."/>
            <person name="Yi K."/>
            <person name="Kong H."/>
            <person name="Lavrijsen P."/>
            <person name="Sunseri F."/>
            <person name="Falavigna A."/>
            <person name="Ye Y."/>
            <person name="Leebens-Mack J.H."/>
            <person name="Chen G."/>
        </authorList>
    </citation>
    <scope>NUCLEOTIDE SEQUENCE [LARGE SCALE GENOMIC DNA]</scope>
    <source>
        <strain evidence="4">cv. DH0086</strain>
    </source>
</reference>
<keyword evidence="4" id="KW-1185">Reference proteome</keyword>
<dbReference type="SUPFAM" id="SSF56574">
    <property type="entry name" value="Serpins"/>
    <property type="match status" value="1"/>
</dbReference>
<organism evidence="3 4">
    <name type="scientific">Asparagus officinalis</name>
    <name type="common">Garden asparagus</name>
    <dbReference type="NCBI Taxonomy" id="4686"/>
    <lineage>
        <taxon>Eukaryota</taxon>
        <taxon>Viridiplantae</taxon>
        <taxon>Streptophyta</taxon>
        <taxon>Embryophyta</taxon>
        <taxon>Tracheophyta</taxon>
        <taxon>Spermatophyta</taxon>
        <taxon>Magnoliopsida</taxon>
        <taxon>Liliopsida</taxon>
        <taxon>Asparagales</taxon>
        <taxon>Asparagaceae</taxon>
        <taxon>Asparagoideae</taxon>
        <taxon>Asparagus</taxon>
    </lineage>
</organism>
<dbReference type="EMBL" id="CM007384">
    <property type="protein sequence ID" value="ONK71476.1"/>
    <property type="molecule type" value="Genomic_DNA"/>
</dbReference>
<dbReference type="GO" id="GO:0004867">
    <property type="term" value="F:serine-type endopeptidase inhibitor activity"/>
    <property type="evidence" value="ECO:0007669"/>
    <property type="project" value="InterPro"/>
</dbReference>
<evidence type="ECO:0000259" key="2">
    <source>
        <dbReference type="Pfam" id="PF00079"/>
    </source>
</evidence>
<accession>A0A5P1EZE8</accession>
<name>A0A5P1EZE8_ASPOF</name>
<dbReference type="Gramene" id="ONK71476">
    <property type="protein sequence ID" value="ONK71476"/>
    <property type="gene ID" value="A4U43_C04F9050"/>
</dbReference>
<dbReference type="InterPro" id="IPR042178">
    <property type="entry name" value="Serpin_sf_1"/>
</dbReference>
<dbReference type="PANTHER" id="PTHR11461">
    <property type="entry name" value="SERINE PROTEASE INHIBITOR, SERPIN"/>
    <property type="match status" value="1"/>
</dbReference>
<dbReference type="Gene3D" id="3.30.497.10">
    <property type="entry name" value="Antithrombin, subunit I, domain 2"/>
    <property type="match status" value="1"/>
</dbReference>
<dbReference type="InterPro" id="IPR036186">
    <property type="entry name" value="Serpin_sf"/>
</dbReference>
<feature type="domain" description="Serpin" evidence="2">
    <location>
        <begin position="89"/>
        <end position="196"/>
    </location>
</feature>
<dbReference type="InterPro" id="IPR000215">
    <property type="entry name" value="Serpin_fam"/>
</dbReference>
<sequence length="204" mass="22478">MLRSLLRPWISSLLRGSEKGGVRLKFNRSTQKLQTVRIHVSSMLGNLTFVAWKEAQAVQLPSHQMRIFVAKRWRLMPTFVATRWLQPRAPNFVFSPLSIRAALSLAAVGSKAETLNQFLSFLGSSTVDDLSSTAARLLGSVRSSRAGDGEGSRLSFVNGIWVDGSTPLKSSFQETAVSVYEAVAESVDFQNKAKRTSLILILAH</sequence>
<evidence type="ECO:0000313" key="3">
    <source>
        <dbReference type="EMBL" id="ONK71476.1"/>
    </source>
</evidence>
<dbReference type="InterPro" id="IPR023796">
    <property type="entry name" value="Serpin_dom"/>
</dbReference>
<comment type="similarity">
    <text evidence="1">Belongs to the serpin family.</text>
</comment>
<protein>
    <recommendedName>
        <fullName evidence="2">Serpin domain-containing protein</fullName>
    </recommendedName>
</protein>
<dbReference type="PANTHER" id="PTHR11461:SF203">
    <property type="entry name" value="SERPIN-Z12-RELATED"/>
    <property type="match status" value="1"/>
</dbReference>
<evidence type="ECO:0000313" key="4">
    <source>
        <dbReference type="Proteomes" id="UP000243459"/>
    </source>
</evidence>
<dbReference type="Pfam" id="PF00079">
    <property type="entry name" value="Serpin"/>
    <property type="match status" value="1"/>
</dbReference>
<proteinExistence type="inferred from homology"/>
<gene>
    <name evidence="3" type="ORF">A4U43_C04F9050</name>
</gene>
<dbReference type="AlphaFoldDB" id="A0A5P1EZE8"/>
<dbReference type="Proteomes" id="UP000243459">
    <property type="component" value="Chromosome 4"/>
</dbReference>
<evidence type="ECO:0000256" key="1">
    <source>
        <dbReference type="ARBA" id="ARBA00009500"/>
    </source>
</evidence>
<dbReference type="GO" id="GO:0005615">
    <property type="term" value="C:extracellular space"/>
    <property type="evidence" value="ECO:0007669"/>
    <property type="project" value="InterPro"/>
</dbReference>